<dbReference type="PANTHER" id="PTHR31776">
    <property type="entry name" value="ALPHA-L-ARABINOFURANOSIDASE 1"/>
    <property type="match status" value="1"/>
</dbReference>
<dbReference type="PANTHER" id="PTHR31776:SF0">
    <property type="entry name" value="ALPHA-L-ARABINOFURANOSIDASE 1"/>
    <property type="match status" value="1"/>
</dbReference>
<dbReference type="SMART" id="SM00813">
    <property type="entry name" value="Alpha-L-AF_C"/>
    <property type="match status" value="1"/>
</dbReference>
<reference evidence="10" key="1">
    <citation type="journal article" date="2021" name="Nat. Commun.">
        <title>Genetic determinants of endophytism in the Arabidopsis root mycobiome.</title>
        <authorList>
            <person name="Mesny F."/>
            <person name="Miyauchi S."/>
            <person name="Thiergart T."/>
            <person name="Pickel B."/>
            <person name="Atanasova L."/>
            <person name="Karlsson M."/>
            <person name="Huettel B."/>
            <person name="Barry K.W."/>
            <person name="Haridas S."/>
            <person name="Chen C."/>
            <person name="Bauer D."/>
            <person name="Andreopoulos W."/>
            <person name="Pangilinan J."/>
            <person name="LaButti K."/>
            <person name="Riley R."/>
            <person name="Lipzen A."/>
            <person name="Clum A."/>
            <person name="Drula E."/>
            <person name="Henrissat B."/>
            <person name="Kohler A."/>
            <person name="Grigoriev I.V."/>
            <person name="Martin F.M."/>
            <person name="Hacquard S."/>
        </authorList>
    </citation>
    <scope>NUCLEOTIDE SEQUENCE</scope>
    <source>
        <strain evidence="10">MPI-SDFR-AT-0073</strain>
    </source>
</reference>
<evidence type="ECO:0000313" key="10">
    <source>
        <dbReference type="EMBL" id="KAH6646104.1"/>
    </source>
</evidence>
<dbReference type="InterPro" id="IPR017853">
    <property type="entry name" value="GH"/>
</dbReference>
<dbReference type="GO" id="GO:0046373">
    <property type="term" value="P:L-arabinose metabolic process"/>
    <property type="evidence" value="ECO:0007669"/>
    <property type="project" value="InterPro"/>
</dbReference>
<dbReference type="RefSeq" id="XP_045952618.1">
    <property type="nucleotide sequence ID" value="XM_046100871.1"/>
</dbReference>
<dbReference type="Gene3D" id="2.60.40.1180">
    <property type="entry name" value="Golgi alpha-mannosidase II"/>
    <property type="match status" value="1"/>
</dbReference>
<accession>A0A9P8RHH0</accession>
<gene>
    <name evidence="10" type="ORF">BKA67DRAFT_541096</name>
</gene>
<evidence type="ECO:0000259" key="9">
    <source>
        <dbReference type="SMART" id="SM00813"/>
    </source>
</evidence>
<comment type="catalytic activity">
    <reaction evidence="1">
        <text>Hydrolysis of terminal non-reducing alpha-L-arabinofuranoside residues in alpha-L-arabinosides.</text>
        <dbReference type="EC" id="3.2.1.55"/>
    </reaction>
</comment>
<evidence type="ECO:0000256" key="6">
    <source>
        <dbReference type="ARBA" id="ARBA00022801"/>
    </source>
</evidence>
<evidence type="ECO:0000256" key="5">
    <source>
        <dbReference type="ARBA" id="ARBA00022729"/>
    </source>
</evidence>
<dbReference type="GO" id="GO:0046556">
    <property type="term" value="F:alpha-L-arabinofuranosidase activity"/>
    <property type="evidence" value="ECO:0007669"/>
    <property type="project" value="UniProtKB-EC"/>
</dbReference>
<organism evidence="10 11">
    <name type="scientific">Truncatella angustata</name>
    <dbReference type="NCBI Taxonomy" id="152316"/>
    <lineage>
        <taxon>Eukaryota</taxon>
        <taxon>Fungi</taxon>
        <taxon>Dikarya</taxon>
        <taxon>Ascomycota</taxon>
        <taxon>Pezizomycotina</taxon>
        <taxon>Sordariomycetes</taxon>
        <taxon>Xylariomycetidae</taxon>
        <taxon>Amphisphaeriales</taxon>
        <taxon>Sporocadaceae</taxon>
        <taxon>Truncatella</taxon>
    </lineage>
</organism>
<keyword evidence="5 8" id="KW-0732">Signal</keyword>
<dbReference type="InterPro" id="IPR051563">
    <property type="entry name" value="Glycosyl_Hydrolase_51"/>
</dbReference>
<dbReference type="Proteomes" id="UP000758603">
    <property type="component" value="Unassembled WGS sequence"/>
</dbReference>
<proteinExistence type="inferred from homology"/>
<evidence type="ECO:0000256" key="3">
    <source>
        <dbReference type="ARBA" id="ARBA00007186"/>
    </source>
</evidence>
<sequence>MVHSRFLGLLAAVTPLAAALNITVSSEGGNVTSGHQYGFLHEDISNSGDGGLYAELIRNRAFQSSYSYPSTLEGWYPVNGAALSLQNLSTPLSDALPTSVNVAVSGDSANGTAGLYNDGYWGIDVKQKTYTGSFWVKGTYSGSFKAALISNITGEVFGSVAVESKSTADGWVEHPFELIPTVDAPNSNNSFALTFDAAFATDGSLDFNLVSLFPPTYKGRANGVRVDLAEVLEGFHPTNLRVPGGNMLEGLVNSSYWDWKNSIGPLKNRPGFAGVWNYQQTNGLGLLEYLELSEDMNLELVVAVYAGLSLNGDVTPQDELQPFIDDALNEIEFITGSVDTTWGAKRAEYGHPEPFTLKYVEVGNEDWLAGAPVGWETYKEYRFPMFLEAINAAYPDIRVISSGSVLDNYAIPAPADGDYHIYGTPDDMVDQFDLFDNVEIPHLIGEAAAVHPNGGSAWNGGLLEYPWWGGSVGEAASLIGYERNSDRILGALYAPIIRSLDRWQWATTMIQFAADPALTTKSTSWYTWELFAGHIFTHTLPATADFDPAFYVAGKNADTGAYIFKSAVYNTTDGADVPVSLTFDGVAAGTSAELTLLTGPEDPYGYNDPFTGVNVVTTTKTTVTSNGDGAFEFTLPQLSVAVLDTGAVSNYTTRSTKSMKYGKRT</sequence>
<dbReference type="AlphaFoldDB" id="A0A9P8RHH0"/>
<feature type="domain" description="Alpha-L-arabinofuranosidase C-terminal" evidence="9">
    <location>
        <begin position="445"/>
        <end position="639"/>
    </location>
</feature>
<dbReference type="EMBL" id="JAGPXC010000010">
    <property type="protein sequence ID" value="KAH6646104.1"/>
    <property type="molecule type" value="Genomic_DNA"/>
</dbReference>
<evidence type="ECO:0000256" key="8">
    <source>
        <dbReference type="SAM" id="SignalP"/>
    </source>
</evidence>
<comment type="pathway">
    <text evidence="2">Glycan metabolism; L-arabinan degradation.</text>
</comment>
<dbReference type="Gene3D" id="3.20.20.80">
    <property type="entry name" value="Glycosidases"/>
    <property type="match status" value="1"/>
</dbReference>
<dbReference type="OrthoDB" id="406864at2759"/>
<evidence type="ECO:0000256" key="1">
    <source>
        <dbReference type="ARBA" id="ARBA00001462"/>
    </source>
</evidence>
<dbReference type="InterPro" id="IPR013780">
    <property type="entry name" value="Glyco_hydro_b"/>
</dbReference>
<dbReference type="GeneID" id="70129763"/>
<keyword evidence="7" id="KW-0325">Glycoprotein</keyword>
<dbReference type="SUPFAM" id="SSF51445">
    <property type="entry name" value="(Trans)glycosidases"/>
    <property type="match status" value="1"/>
</dbReference>
<evidence type="ECO:0000313" key="11">
    <source>
        <dbReference type="Proteomes" id="UP000758603"/>
    </source>
</evidence>
<dbReference type="EC" id="3.2.1.55" evidence="4"/>
<name>A0A9P8RHH0_9PEZI</name>
<comment type="similarity">
    <text evidence="3">Belongs to the glycosyl hydrolase 51 family.</text>
</comment>
<keyword evidence="6 10" id="KW-0378">Hydrolase</keyword>
<dbReference type="Pfam" id="PF22848">
    <property type="entry name" value="ASD1_dom"/>
    <property type="match status" value="1"/>
</dbReference>
<feature type="chain" id="PRO_5040465021" description="non-reducing end alpha-L-arabinofuranosidase" evidence="8">
    <location>
        <begin position="20"/>
        <end position="665"/>
    </location>
</feature>
<comment type="caution">
    <text evidence="10">The sequence shown here is derived from an EMBL/GenBank/DDBJ whole genome shotgun (WGS) entry which is preliminary data.</text>
</comment>
<evidence type="ECO:0000256" key="4">
    <source>
        <dbReference type="ARBA" id="ARBA00012670"/>
    </source>
</evidence>
<dbReference type="InterPro" id="IPR055235">
    <property type="entry name" value="ASD1_cat"/>
</dbReference>
<keyword evidence="11" id="KW-1185">Reference proteome</keyword>
<evidence type="ECO:0000256" key="7">
    <source>
        <dbReference type="ARBA" id="ARBA00023180"/>
    </source>
</evidence>
<protein>
    <recommendedName>
        <fullName evidence="4">non-reducing end alpha-L-arabinofuranosidase</fullName>
        <ecNumber evidence="4">3.2.1.55</ecNumber>
    </recommendedName>
</protein>
<dbReference type="Pfam" id="PF06964">
    <property type="entry name" value="Alpha-L-AF_C"/>
    <property type="match status" value="1"/>
</dbReference>
<feature type="signal peptide" evidence="8">
    <location>
        <begin position="1"/>
        <end position="19"/>
    </location>
</feature>
<dbReference type="InterPro" id="IPR010720">
    <property type="entry name" value="Alpha-L-AF_C"/>
</dbReference>
<evidence type="ECO:0000256" key="2">
    <source>
        <dbReference type="ARBA" id="ARBA00004834"/>
    </source>
</evidence>